<organism evidence="2 3">
    <name type="scientific">Thermoactinomyces daqus</name>
    <dbReference type="NCBI Taxonomy" id="1329516"/>
    <lineage>
        <taxon>Bacteria</taxon>
        <taxon>Bacillati</taxon>
        <taxon>Bacillota</taxon>
        <taxon>Bacilli</taxon>
        <taxon>Bacillales</taxon>
        <taxon>Thermoactinomycetaceae</taxon>
        <taxon>Thermoactinomyces</taxon>
    </lineage>
</organism>
<evidence type="ECO:0000256" key="1">
    <source>
        <dbReference type="SAM" id="Phobius"/>
    </source>
</evidence>
<feature type="transmembrane region" description="Helical" evidence="1">
    <location>
        <begin position="12"/>
        <end position="32"/>
    </location>
</feature>
<accession>A0A7W2AH43</accession>
<keyword evidence="1" id="KW-0812">Transmembrane</keyword>
<keyword evidence="3" id="KW-1185">Reference proteome</keyword>
<gene>
    <name evidence="2" type="ORF">H1164_08020</name>
</gene>
<evidence type="ECO:0000313" key="2">
    <source>
        <dbReference type="EMBL" id="MBA4542847.1"/>
    </source>
</evidence>
<name>A0A7W2AH43_9BACL</name>
<dbReference type="OrthoDB" id="2691647at2"/>
<sequence length="80" mass="9461">MVISLRKLKDWCQFILLFILFTLLLYQLISFLTPLFKPDFMYKQPAGGAVKVFAYADRSSPSSFLEEVKERLLEFYWIGE</sequence>
<keyword evidence="1" id="KW-0472">Membrane</keyword>
<dbReference type="AlphaFoldDB" id="A0A7W2AH43"/>
<evidence type="ECO:0000313" key="3">
    <source>
        <dbReference type="Proteomes" id="UP000530514"/>
    </source>
</evidence>
<dbReference type="EMBL" id="JACEIP010000010">
    <property type="protein sequence ID" value="MBA4542847.1"/>
    <property type="molecule type" value="Genomic_DNA"/>
</dbReference>
<dbReference type="Proteomes" id="UP000530514">
    <property type="component" value="Unassembled WGS sequence"/>
</dbReference>
<comment type="caution">
    <text evidence="2">The sequence shown here is derived from an EMBL/GenBank/DDBJ whole genome shotgun (WGS) entry which is preliminary data.</text>
</comment>
<dbReference type="InterPro" id="IPR025321">
    <property type="entry name" value="DUF4227"/>
</dbReference>
<protein>
    <submittedName>
        <fullName evidence="2">DUF4227 family protein</fullName>
    </submittedName>
</protein>
<proteinExistence type="predicted"/>
<reference evidence="2 3" key="1">
    <citation type="submission" date="2020-07" db="EMBL/GenBank/DDBJ databases">
        <authorList>
            <person name="Feng H."/>
        </authorList>
    </citation>
    <scope>NUCLEOTIDE SEQUENCE [LARGE SCALE GENOMIC DNA]</scope>
    <source>
        <strain evidence="3">s-11</strain>
    </source>
</reference>
<dbReference type="RefSeq" id="WP_033101837.1">
    <property type="nucleotide sequence ID" value="NZ_JACEIP010000010.1"/>
</dbReference>
<dbReference type="Pfam" id="PF14004">
    <property type="entry name" value="DUF4227"/>
    <property type="match status" value="1"/>
</dbReference>
<keyword evidence="1" id="KW-1133">Transmembrane helix</keyword>